<evidence type="ECO:0000313" key="3">
    <source>
        <dbReference type="EMBL" id="NJP47873.1"/>
    </source>
</evidence>
<protein>
    <recommendedName>
        <fullName evidence="5">Tox-REase-2 domain-containing protein</fullName>
    </recommendedName>
</protein>
<evidence type="ECO:0000259" key="2">
    <source>
        <dbReference type="Pfam" id="PF25547"/>
    </source>
</evidence>
<dbReference type="RefSeq" id="WP_167986705.1">
    <property type="nucleotide sequence ID" value="NZ_JAATEJ010000036.1"/>
</dbReference>
<feature type="domain" description="Tox-REase-2" evidence="1">
    <location>
        <begin position="407"/>
        <end position="528"/>
    </location>
</feature>
<dbReference type="InterPro" id="IPR028906">
    <property type="entry name" value="Tox-REase-2_dom"/>
</dbReference>
<dbReference type="InterPro" id="IPR057746">
    <property type="entry name" value="CpnT-like_N"/>
</dbReference>
<proteinExistence type="predicted"/>
<organism evidence="3 4">
    <name type="scientific">Actinacidiphila epipremni</name>
    <dbReference type="NCBI Taxonomy" id="2053013"/>
    <lineage>
        <taxon>Bacteria</taxon>
        <taxon>Bacillati</taxon>
        <taxon>Actinomycetota</taxon>
        <taxon>Actinomycetes</taxon>
        <taxon>Kitasatosporales</taxon>
        <taxon>Streptomycetaceae</taxon>
        <taxon>Actinacidiphila</taxon>
    </lineage>
</organism>
<dbReference type="EMBL" id="JAATEJ010000036">
    <property type="protein sequence ID" value="NJP47873.1"/>
    <property type="molecule type" value="Genomic_DNA"/>
</dbReference>
<evidence type="ECO:0000259" key="1">
    <source>
        <dbReference type="Pfam" id="PF15646"/>
    </source>
</evidence>
<comment type="caution">
    <text evidence="3">The sequence shown here is derived from an EMBL/GenBank/DDBJ whole genome shotgun (WGS) entry which is preliminary data.</text>
</comment>
<dbReference type="Proteomes" id="UP000734511">
    <property type="component" value="Unassembled WGS sequence"/>
</dbReference>
<accession>A0ABX1A2Q0</accession>
<sequence length="539" mass="57896">MAGLPADLQVVADGMLSASMEMVDSVMIGVRDTTLAVFHELDRQEGMAGDDDAGHDFAKVYTSAAAETLDQMGFSAFMMGESGTGLMRSAREFIAQEDATAASFMARQPDPTVQMGDPSRGCSERFVGLGEDLPKVVGKTSWNDQYLGTGDSGGRFRGSPEKLRDVAGTWTRAGTLLQQFLVDAQGCGHTADKAHSGQAADAFRAHFKAFVGFGPAPALAQSDEPLAANLVAACDQLAQACTQYASHIEQALSRIRENTQNPFHMDAPWHDPLFGGNGDDGGLRDLVDGDPWIHALGDVAHALDASRSRVKIPGAGRHLPWYDPFPLLPLPVPIPEPAVPPLVLASAPGLLPAIYRPVNPAIPFRPPIPALPGTTTPLTLAEQQAFTAWANGLQPADFGGTPNPADPANAYQLRVAGYPERIVPFTEHGVRRTIAADGVRATDGYMVDAKYVADDNRCFRKPSTLLLEQEYKADGTPKWNPNTVLVGKDHDELAKYHAAIDQNDQVRGLEIVTNSRDAVAYWQTLMSTDNITGTVQYQP</sequence>
<keyword evidence="4" id="KW-1185">Reference proteome</keyword>
<dbReference type="Pfam" id="PF15646">
    <property type="entry name" value="Tox-REase-2"/>
    <property type="match status" value="1"/>
</dbReference>
<feature type="domain" description="Outer membrane channel protein CpnT-like N-terminal" evidence="2">
    <location>
        <begin position="158"/>
        <end position="254"/>
    </location>
</feature>
<gene>
    <name evidence="3" type="ORF">HCN08_31380</name>
</gene>
<reference evidence="3 4" key="1">
    <citation type="submission" date="2020-03" db="EMBL/GenBank/DDBJ databases">
        <title>WGS of actinomycetes isolated from Thailand.</title>
        <authorList>
            <person name="Thawai C."/>
        </authorList>
    </citation>
    <scope>NUCLEOTIDE SEQUENCE [LARGE SCALE GENOMIC DNA]</scope>
    <source>
        <strain evidence="3 4">PRB2-1</strain>
    </source>
</reference>
<name>A0ABX1A2Q0_9ACTN</name>
<dbReference type="Pfam" id="PF25547">
    <property type="entry name" value="WXG100_2"/>
    <property type="match status" value="1"/>
</dbReference>
<evidence type="ECO:0008006" key="5">
    <source>
        <dbReference type="Google" id="ProtNLM"/>
    </source>
</evidence>
<evidence type="ECO:0000313" key="4">
    <source>
        <dbReference type="Proteomes" id="UP000734511"/>
    </source>
</evidence>